<name>A0A2P5BQA2_PARAD</name>
<organism evidence="2 3">
    <name type="scientific">Parasponia andersonii</name>
    <name type="common">Sponia andersonii</name>
    <dbReference type="NCBI Taxonomy" id="3476"/>
    <lineage>
        <taxon>Eukaryota</taxon>
        <taxon>Viridiplantae</taxon>
        <taxon>Streptophyta</taxon>
        <taxon>Embryophyta</taxon>
        <taxon>Tracheophyta</taxon>
        <taxon>Spermatophyta</taxon>
        <taxon>Magnoliopsida</taxon>
        <taxon>eudicotyledons</taxon>
        <taxon>Gunneridae</taxon>
        <taxon>Pentapetalae</taxon>
        <taxon>rosids</taxon>
        <taxon>fabids</taxon>
        <taxon>Rosales</taxon>
        <taxon>Cannabaceae</taxon>
        <taxon>Parasponia</taxon>
    </lineage>
</organism>
<sequence length="141" mass="15474">MEGIGITGLLAIVAEIVCVFLASSTSPSPTLTPATPPSVNSKLFRCGRKCMEFAEKSEDQFTNCTVGCMEPCVRSLVDNVYQCTIGCTQTLSTKLSTSSMNEVEHHMATCYNGCNKDFQLTQADQKALQMYWKLMANNIRP</sequence>
<dbReference type="EMBL" id="JXTB01000239">
    <property type="protein sequence ID" value="PON50946.1"/>
    <property type="molecule type" value="Genomic_DNA"/>
</dbReference>
<dbReference type="AlphaFoldDB" id="A0A2P5BQA2"/>
<dbReference type="OrthoDB" id="10412755at2759"/>
<dbReference type="Proteomes" id="UP000237105">
    <property type="component" value="Unassembled WGS sequence"/>
</dbReference>
<keyword evidence="1" id="KW-0732">Signal</keyword>
<evidence type="ECO:0000256" key="1">
    <source>
        <dbReference type="SAM" id="SignalP"/>
    </source>
</evidence>
<accession>A0A2P5BQA2</accession>
<comment type="caution">
    <text evidence="2">The sequence shown here is derived from an EMBL/GenBank/DDBJ whole genome shotgun (WGS) entry which is preliminary data.</text>
</comment>
<gene>
    <name evidence="2" type="ORF">PanWU01x14_219570</name>
</gene>
<protein>
    <recommendedName>
        <fullName evidence="4">Thionin-like protein</fullName>
    </recommendedName>
</protein>
<keyword evidence="3" id="KW-1185">Reference proteome</keyword>
<proteinExistence type="predicted"/>
<evidence type="ECO:0008006" key="4">
    <source>
        <dbReference type="Google" id="ProtNLM"/>
    </source>
</evidence>
<feature type="signal peptide" evidence="1">
    <location>
        <begin position="1"/>
        <end position="24"/>
    </location>
</feature>
<evidence type="ECO:0000313" key="3">
    <source>
        <dbReference type="Proteomes" id="UP000237105"/>
    </source>
</evidence>
<feature type="chain" id="PRO_5015187269" description="Thionin-like protein" evidence="1">
    <location>
        <begin position="25"/>
        <end position="141"/>
    </location>
</feature>
<reference evidence="3" key="1">
    <citation type="submission" date="2016-06" db="EMBL/GenBank/DDBJ databases">
        <title>Parallel loss of symbiosis genes in relatives of nitrogen-fixing non-legume Parasponia.</title>
        <authorList>
            <person name="Van Velzen R."/>
            <person name="Holmer R."/>
            <person name="Bu F."/>
            <person name="Rutten L."/>
            <person name="Van Zeijl A."/>
            <person name="Liu W."/>
            <person name="Santuari L."/>
            <person name="Cao Q."/>
            <person name="Sharma T."/>
            <person name="Shen D."/>
            <person name="Roswanjaya Y."/>
            <person name="Wardhani T."/>
            <person name="Kalhor M.S."/>
            <person name="Jansen J."/>
            <person name="Van den Hoogen J."/>
            <person name="Gungor B."/>
            <person name="Hartog M."/>
            <person name="Hontelez J."/>
            <person name="Verver J."/>
            <person name="Yang W.-C."/>
            <person name="Schijlen E."/>
            <person name="Repin R."/>
            <person name="Schilthuizen M."/>
            <person name="Schranz E."/>
            <person name="Heidstra R."/>
            <person name="Miyata K."/>
            <person name="Fedorova E."/>
            <person name="Kohlen W."/>
            <person name="Bisseling T."/>
            <person name="Smit S."/>
            <person name="Geurts R."/>
        </authorList>
    </citation>
    <scope>NUCLEOTIDE SEQUENCE [LARGE SCALE GENOMIC DNA]</scope>
    <source>
        <strain evidence="3">cv. WU1-14</strain>
    </source>
</reference>
<evidence type="ECO:0000313" key="2">
    <source>
        <dbReference type="EMBL" id="PON50946.1"/>
    </source>
</evidence>